<feature type="transmembrane region" description="Helical" evidence="9">
    <location>
        <begin position="33"/>
        <end position="51"/>
    </location>
</feature>
<dbReference type="PANTHER" id="PTHR33451">
    <property type="entry name" value="MALATE-2H(+)/NA(+)-LACTATE ANTIPORTER"/>
    <property type="match status" value="1"/>
</dbReference>
<keyword evidence="6 9" id="KW-1133">Transmembrane helix</keyword>
<keyword evidence="12" id="KW-1185">Reference proteome</keyword>
<proteinExistence type="inferred from homology"/>
<protein>
    <submittedName>
        <fullName evidence="11">Na+/H+ antiporter NhaC</fullName>
    </submittedName>
</protein>
<evidence type="ECO:0000256" key="4">
    <source>
        <dbReference type="ARBA" id="ARBA00022475"/>
    </source>
</evidence>
<comment type="subcellular location">
    <subcellularLocation>
        <location evidence="1">Cell membrane</location>
        <topology evidence="1">Multi-pass membrane protein</topology>
    </subcellularLocation>
</comment>
<evidence type="ECO:0000256" key="5">
    <source>
        <dbReference type="ARBA" id="ARBA00022692"/>
    </source>
</evidence>
<evidence type="ECO:0000313" key="11">
    <source>
        <dbReference type="EMBL" id="UZP73863.1"/>
    </source>
</evidence>
<sequence>MLLSFAPIALLVLLLFSAVQLFGADASYGPNQVALLIATACAGLVGMYRGMSWADVQDSMVDGIKVGLAPILILLAVGGLIGSWMIAGTVPAMIYYGVSILDPDIFFAAAAIICALASISIGSSWTVAGTLGIGLIGIADSYGLPPAMAAGAIISGAYFGDKLSPLSDTTNLAAACTNVDLFAHIRHMLWTTVPAFCVALLFYSFMDSGSAAAPEQIAELRSAIRGEFNVSFGVLTPLVVMLLLIWRKVPAYPAIMLATVAGIITALTLQVPVLEKFALAANPDTTRPLLEGLWRTLFEGFQGTTDNESLNSLISKGGIASMLNTVWLIVSALAFGGVLERTGILKQILDAVLKAVKSTGDLVLATVTGGFVTNILAADQFLAIALPGRLFANTYDDFNLSRENLSRTLEDSATMTSALIPWNTCGAYMAATLGVATFDYAPYAIFNIVCPLIAIAFGYLLVKQKPAAVEPA</sequence>
<evidence type="ECO:0000256" key="8">
    <source>
        <dbReference type="ARBA" id="ARBA00038435"/>
    </source>
</evidence>
<dbReference type="EMBL" id="CP036501">
    <property type="protein sequence ID" value="UZP73863.1"/>
    <property type="molecule type" value="Genomic_DNA"/>
</dbReference>
<dbReference type="NCBIfam" id="TIGR00931">
    <property type="entry name" value="antiport_nhaC"/>
    <property type="match status" value="1"/>
</dbReference>
<feature type="transmembrane region" description="Helical" evidence="9">
    <location>
        <begin position="63"/>
        <end position="85"/>
    </location>
</feature>
<accession>A0ABY6Q6F6</accession>
<feature type="transmembrane region" description="Helical" evidence="9">
    <location>
        <begin position="319"/>
        <end position="339"/>
    </location>
</feature>
<dbReference type="InterPro" id="IPR052180">
    <property type="entry name" value="NhaC_Na-H+_Antiporter"/>
</dbReference>
<name>A0ABY6Q6F6_9GAMM</name>
<dbReference type="Pfam" id="PF03553">
    <property type="entry name" value="Na_H_antiporter"/>
    <property type="match status" value="1"/>
</dbReference>
<comment type="similarity">
    <text evidence="8">Belongs to the NhaC Na(+)/H(+) (TC 2.A.35) antiporter family.</text>
</comment>
<evidence type="ECO:0000259" key="10">
    <source>
        <dbReference type="Pfam" id="PF03553"/>
    </source>
</evidence>
<feature type="domain" description="Na+/H+ antiporter NhaC-like C-terminal" evidence="10">
    <location>
        <begin position="156"/>
        <end position="459"/>
    </location>
</feature>
<evidence type="ECO:0000313" key="12">
    <source>
        <dbReference type="Proteomes" id="UP001317963"/>
    </source>
</evidence>
<dbReference type="RefSeq" id="WP_279242662.1">
    <property type="nucleotide sequence ID" value="NZ_CP036501.1"/>
</dbReference>
<keyword evidence="3" id="KW-0050">Antiport</keyword>
<evidence type="ECO:0000256" key="2">
    <source>
        <dbReference type="ARBA" id="ARBA00022448"/>
    </source>
</evidence>
<dbReference type="InterPro" id="IPR018461">
    <property type="entry name" value="Na/H_Antiport_NhaC-like_C"/>
</dbReference>
<dbReference type="PANTHER" id="PTHR33451:SF3">
    <property type="entry name" value="MALATE-2H(+)_NA(+)-LACTATE ANTIPORTER"/>
    <property type="match status" value="1"/>
</dbReference>
<feature type="transmembrane region" description="Helical" evidence="9">
    <location>
        <begin position="253"/>
        <end position="273"/>
    </location>
</feature>
<feature type="transmembrane region" description="Helical" evidence="9">
    <location>
        <begin position="105"/>
        <end position="138"/>
    </location>
</feature>
<keyword evidence="5 9" id="KW-0812">Transmembrane</keyword>
<keyword evidence="7 9" id="KW-0472">Membrane</keyword>
<feature type="transmembrane region" description="Helical" evidence="9">
    <location>
        <begin position="226"/>
        <end position="246"/>
    </location>
</feature>
<dbReference type="Proteomes" id="UP001317963">
    <property type="component" value="Chromosome"/>
</dbReference>
<organism evidence="11 12">
    <name type="scientific">Candidatus Paraluminiphilus aquimaris</name>
    <dbReference type="NCBI Taxonomy" id="2518994"/>
    <lineage>
        <taxon>Bacteria</taxon>
        <taxon>Pseudomonadati</taxon>
        <taxon>Pseudomonadota</taxon>
        <taxon>Gammaproteobacteria</taxon>
        <taxon>Cellvibrionales</taxon>
        <taxon>Halieaceae</taxon>
        <taxon>Candidatus Paraluminiphilus</taxon>
    </lineage>
</organism>
<evidence type="ECO:0000256" key="3">
    <source>
        <dbReference type="ARBA" id="ARBA00022449"/>
    </source>
</evidence>
<evidence type="ECO:0000256" key="7">
    <source>
        <dbReference type="ARBA" id="ARBA00023136"/>
    </source>
</evidence>
<keyword evidence="2" id="KW-0813">Transport</keyword>
<keyword evidence="4" id="KW-1003">Cell membrane</keyword>
<reference evidence="11 12" key="1">
    <citation type="submission" date="2019-02" db="EMBL/GenBank/DDBJ databases">
        <title>Halieaceae_genomes.</title>
        <authorList>
            <person name="Li S.-H."/>
        </authorList>
    </citation>
    <scope>NUCLEOTIDE SEQUENCE [LARGE SCALE GENOMIC DNA]</scope>
    <source>
        <strain evidence="11 12">JH123</strain>
    </source>
</reference>
<dbReference type="InterPro" id="IPR004770">
    <property type="entry name" value="Na/H_antiport_NhaC"/>
</dbReference>
<feature type="transmembrane region" description="Helical" evidence="9">
    <location>
        <begin position="444"/>
        <end position="462"/>
    </location>
</feature>
<evidence type="ECO:0000256" key="6">
    <source>
        <dbReference type="ARBA" id="ARBA00022989"/>
    </source>
</evidence>
<evidence type="ECO:0000256" key="9">
    <source>
        <dbReference type="SAM" id="Phobius"/>
    </source>
</evidence>
<gene>
    <name evidence="11" type="primary">nhaC</name>
    <name evidence="11" type="ORF">E0F26_03490</name>
</gene>
<evidence type="ECO:0000256" key="1">
    <source>
        <dbReference type="ARBA" id="ARBA00004651"/>
    </source>
</evidence>